<evidence type="ECO:0000313" key="1">
    <source>
        <dbReference type="EMBL" id="KAF5186836.1"/>
    </source>
</evidence>
<dbReference type="PANTHER" id="PTHR33070:SF120">
    <property type="entry name" value="EXPRESSED PROTEIN"/>
    <property type="match status" value="1"/>
</dbReference>
<sequence>MANSPLNLKASYHVRSISLPSRSHPLTLTVEDQLNRLRSSEATSCSSSTCHNFNELYESVRDLLELSLTQNSLSNERSNK</sequence>
<dbReference type="PANTHER" id="PTHR33070">
    <property type="entry name" value="OS06G0725500 PROTEIN"/>
    <property type="match status" value="1"/>
</dbReference>
<keyword evidence="2" id="KW-1185">Reference proteome</keyword>
<dbReference type="EMBL" id="JABWDY010028780">
    <property type="protein sequence ID" value="KAF5186836.1"/>
    <property type="molecule type" value="Genomic_DNA"/>
</dbReference>
<organism evidence="1 2">
    <name type="scientific">Thalictrum thalictroides</name>
    <name type="common">Rue-anemone</name>
    <name type="synonym">Anemone thalictroides</name>
    <dbReference type="NCBI Taxonomy" id="46969"/>
    <lineage>
        <taxon>Eukaryota</taxon>
        <taxon>Viridiplantae</taxon>
        <taxon>Streptophyta</taxon>
        <taxon>Embryophyta</taxon>
        <taxon>Tracheophyta</taxon>
        <taxon>Spermatophyta</taxon>
        <taxon>Magnoliopsida</taxon>
        <taxon>Ranunculales</taxon>
        <taxon>Ranunculaceae</taxon>
        <taxon>Thalictroideae</taxon>
        <taxon>Thalictrum</taxon>
    </lineage>
</organism>
<dbReference type="Proteomes" id="UP000554482">
    <property type="component" value="Unassembled WGS sequence"/>
</dbReference>
<dbReference type="AlphaFoldDB" id="A0A7J6VP07"/>
<dbReference type="OrthoDB" id="1701699at2759"/>
<gene>
    <name evidence="1" type="ORF">FRX31_023574</name>
</gene>
<name>A0A7J6VP07_THATH</name>
<proteinExistence type="predicted"/>
<accession>A0A7J6VP07</accession>
<comment type="caution">
    <text evidence="1">The sequence shown here is derived from an EMBL/GenBank/DDBJ whole genome shotgun (WGS) entry which is preliminary data.</text>
</comment>
<protein>
    <submittedName>
        <fullName evidence="1">Uncharacterized protein</fullName>
    </submittedName>
</protein>
<reference evidence="1 2" key="1">
    <citation type="submission" date="2020-06" db="EMBL/GenBank/DDBJ databases">
        <title>Transcriptomic and genomic resources for Thalictrum thalictroides and T. hernandezii: Facilitating candidate gene discovery in an emerging model plant lineage.</title>
        <authorList>
            <person name="Arias T."/>
            <person name="Riano-Pachon D.M."/>
            <person name="Di Stilio V.S."/>
        </authorList>
    </citation>
    <scope>NUCLEOTIDE SEQUENCE [LARGE SCALE GENOMIC DNA]</scope>
    <source>
        <strain evidence="2">cv. WT478/WT964</strain>
        <tissue evidence="1">Leaves</tissue>
    </source>
</reference>
<evidence type="ECO:0000313" key="2">
    <source>
        <dbReference type="Proteomes" id="UP000554482"/>
    </source>
</evidence>